<reference evidence="2 3" key="1">
    <citation type="submission" date="2016-08" db="EMBL/GenBank/DDBJ databases">
        <authorList>
            <person name="Seilhamer J.J."/>
        </authorList>
    </citation>
    <scope>NUCLEOTIDE SEQUENCE [LARGE SCALE GENOMIC DNA]</scope>
    <source>
        <strain evidence="2 3">CCBAU 10071</strain>
    </source>
</reference>
<accession>A0A1C3XGM6</accession>
<dbReference type="Proteomes" id="UP000183174">
    <property type="component" value="Unassembled WGS sequence"/>
</dbReference>
<dbReference type="AlphaFoldDB" id="A0A1C3XGM6"/>
<organism evidence="2 3">
    <name type="scientific">Bradyrhizobium yuanmingense</name>
    <dbReference type="NCBI Taxonomy" id="108015"/>
    <lineage>
        <taxon>Bacteria</taxon>
        <taxon>Pseudomonadati</taxon>
        <taxon>Pseudomonadota</taxon>
        <taxon>Alphaproteobacteria</taxon>
        <taxon>Hyphomicrobiales</taxon>
        <taxon>Nitrobacteraceae</taxon>
        <taxon>Bradyrhizobium</taxon>
    </lineage>
</organism>
<evidence type="ECO:0000313" key="2">
    <source>
        <dbReference type="EMBL" id="SCB51432.1"/>
    </source>
</evidence>
<name>A0A1C3XGM6_9BRAD</name>
<protein>
    <submittedName>
        <fullName evidence="2">Uncharacterized protein</fullName>
    </submittedName>
</protein>
<evidence type="ECO:0000256" key="1">
    <source>
        <dbReference type="SAM" id="MobiDB-lite"/>
    </source>
</evidence>
<evidence type="ECO:0000313" key="3">
    <source>
        <dbReference type="Proteomes" id="UP000183174"/>
    </source>
</evidence>
<gene>
    <name evidence="2" type="ORF">GA0061099_101811</name>
</gene>
<dbReference type="EMBL" id="FMAE01000018">
    <property type="protein sequence ID" value="SCB51432.1"/>
    <property type="molecule type" value="Genomic_DNA"/>
</dbReference>
<sequence>MPCRIFYHNDNYGAKGDAMKNRLSVTGKAAGTAAEASESRTRTAPAVERTTENGTDLHLPDEASVSAGTVKSDRPPNFTLRNGLQVVVIPDHRTPVVTLEAAFCANAFKQGDNPGWIFRVIKVGALKPERTLSAASRKRPPRVRTAMATVHSNKSFSIHRTSLGELCVQDKDRRAGHQTRASFGRPISLPHRCWPSAGAPLRIRSCSPWPDNLAAERCMVAIASPTRFSLRISRHSSPE</sequence>
<proteinExistence type="predicted"/>
<feature type="region of interest" description="Disordered" evidence="1">
    <location>
        <begin position="30"/>
        <end position="76"/>
    </location>
</feature>